<dbReference type="Proteomes" id="UP001549119">
    <property type="component" value="Unassembled WGS sequence"/>
</dbReference>
<reference evidence="1 2" key="1">
    <citation type="submission" date="2024-06" db="EMBL/GenBank/DDBJ databases">
        <title>Genomics of switchgrass bacterial isolates.</title>
        <authorList>
            <person name="Shade A."/>
        </authorList>
    </citation>
    <scope>NUCLEOTIDE SEQUENCE [LARGE SCALE GENOMIC DNA]</scope>
    <source>
        <strain evidence="1 2">PvP084</strain>
    </source>
</reference>
<evidence type="ECO:0000313" key="1">
    <source>
        <dbReference type="EMBL" id="MET3864015.1"/>
    </source>
</evidence>
<evidence type="ECO:0000313" key="2">
    <source>
        <dbReference type="Proteomes" id="UP001549119"/>
    </source>
</evidence>
<keyword evidence="2" id="KW-1185">Reference proteome</keyword>
<comment type="caution">
    <text evidence="1">The sequence shown here is derived from an EMBL/GenBank/DDBJ whole genome shotgun (WGS) entry which is preliminary data.</text>
</comment>
<gene>
    <name evidence="1" type="ORF">ABIC20_001324</name>
</gene>
<sequence length="72" mass="8105">MTAQMMQARTSDPLDEPQTFQEKIPRIVGRHLAIAYTDQSEAFALRPLQEIAHRLACSPASVAQIEITRARQ</sequence>
<proteinExistence type="predicted"/>
<accession>A0ABV2NC25</accession>
<organism evidence="1 2">
    <name type="scientific">Methylobacterium radiotolerans</name>
    <dbReference type="NCBI Taxonomy" id="31998"/>
    <lineage>
        <taxon>Bacteria</taxon>
        <taxon>Pseudomonadati</taxon>
        <taxon>Pseudomonadota</taxon>
        <taxon>Alphaproteobacteria</taxon>
        <taxon>Hyphomicrobiales</taxon>
        <taxon>Methylobacteriaceae</taxon>
        <taxon>Methylobacterium</taxon>
    </lineage>
</organism>
<name>A0ABV2NC25_9HYPH</name>
<protein>
    <submittedName>
        <fullName evidence="1">Uncharacterized protein</fullName>
    </submittedName>
</protein>
<dbReference type="EMBL" id="JBEPNW010000002">
    <property type="protein sequence ID" value="MET3864015.1"/>
    <property type="molecule type" value="Genomic_DNA"/>
</dbReference>
<dbReference type="RefSeq" id="WP_070998443.1">
    <property type="nucleotide sequence ID" value="NZ_JBEPNV010000001.1"/>
</dbReference>